<proteinExistence type="predicted"/>
<dbReference type="InterPro" id="IPR018946">
    <property type="entry name" value="PhoD-like_MPP"/>
</dbReference>
<dbReference type="AlphaFoldDB" id="A0A1H8WNK6"/>
<dbReference type="InterPro" id="IPR029052">
    <property type="entry name" value="Metallo-depent_PP-like"/>
</dbReference>
<dbReference type="PANTHER" id="PTHR43606">
    <property type="entry name" value="PHOSPHATASE, PUTATIVE (AFU_ORTHOLOGUE AFUA_6G08710)-RELATED"/>
    <property type="match status" value="1"/>
</dbReference>
<name>A0A1H8WNK6_9EURY</name>
<dbReference type="Pfam" id="PF16655">
    <property type="entry name" value="PhoD_N"/>
    <property type="match status" value="1"/>
</dbReference>
<keyword evidence="4" id="KW-1185">Reference proteome</keyword>
<dbReference type="Gene3D" id="2.60.40.380">
    <property type="entry name" value="Purple acid phosphatase-like, N-terminal"/>
    <property type="match status" value="1"/>
</dbReference>
<dbReference type="CDD" id="cd07389">
    <property type="entry name" value="MPP_PhoD"/>
    <property type="match status" value="1"/>
</dbReference>
<dbReference type="Proteomes" id="UP000199126">
    <property type="component" value="Unassembled WGS sequence"/>
</dbReference>
<dbReference type="InterPro" id="IPR038607">
    <property type="entry name" value="PhoD-like_sf"/>
</dbReference>
<feature type="domain" description="PhoD-like phosphatase metallophosphatase" evidence="1">
    <location>
        <begin position="174"/>
        <end position="496"/>
    </location>
</feature>
<evidence type="ECO:0000313" key="3">
    <source>
        <dbReference type="EMBL" id="SEP29206.1"/>
    </source>
</evidence>
<dbReference type="SUPFAM" id="SSF56300">
    <property type="entry name" value="Metallo-dependent phosphatases"/>
    <property type="match status" value="1"/>
</dbReference>
<protein>
    <submittedName>
        <fullName evidence="3">Alkaline phosphatase D</fullName>
    </submittedName>
</protein>
<gene>
    <name evidence="3" type="ORF">SAMN04487948_13522</name>
</gene>
<dbReference type="InterPro" id="IPR052900">
    <property type="entry name" value="Phospholipid_Metab_Enz"/>
</dbReference>
<dbReference type="Gene3D" id="3.60.21.70">
    <property type="entry name" value="PhoD-like phosphatase"/>
    <property type="match status" value="1"/>
</dbReference>
<evidence type="ECO:0000259" key="2">
    <source>
        <dbReference type="Pfam" id="PF16655"/>
    </source>
</evidence>
<dbReference type="InterPro" id="IPR032093">
    <property type="entry name" value="PhoD_N"/>
</dbReference>
<dbReference type="PROSITE" id="PS51318">
    <property type="entry name" value="TAT"/>
    <property type="match status" value="1"/>
</dbReference>
<dbReference type="EMBL" id="FODV01000035">
    <property type="protein sequence ID" value="SEP29206.1"/>
    <property type="molecule type" value="Genomic_DNA"/>
</dbReference>
<sequence length="537" mass="60843">MSDTDNADQQTHETTDTEILLQRRRDVLRKAGGIAVMATLGSSGVAAAKTEESGSFSDYPFSLGVASGDPRPHSVVLWTRLAPKPLAEDSQGGMPDRNVRVRWEVAKTESFKQIVDRGTVSATPDHAHSVHVTVDELQPDREYYYRFRARDAVSRIGRTQTAPLAESQIDQLQFALASCQAWVGGRYASYRNMAEEEFDFVVHVGDYIYEKGDTKTLTDYRLLHALYKTSPDLQDAHASFPFIVTFDDHEIENNWADEQSQEDGEADQDPQEFLEKRANGLQGYYEHMPLRQSSQPDGPDIDMYRRFSFGDLADIHVLDTRQYRSDQPCGDWLSANCDERFDTSRTMLGDDQEQWLEEGLTESRATWNVLAQQTMMSEYDYDTSDEKLVNVDQWDGYVAPRNRLFDIFQRTPDVNPIVVSGDWHTNWANNLKADFDKSDSETLATEFLTTSISSGESWADDVEQALSENPHVQFFDGDHNGYLRFTVTPETWQADFRVVANGNKSKYDTRADPTADVETLATFVVDEGEPGAKEIEN</sequence>
<accession>A0A1H8WNK6</accession>
<organism evidence="3 4">
    <name type="scientific">Halogranum amylolyticum</name>
    <dbReference type="NCBI Taxonomy" id="660520"/>
    <lineage>
        <taxon>Archaea</taxon>
        <taxon>Methanobacteriati</taxon>
        <taxon>Methanobacteriota</taxon>
        <taxon>Stenosarchaea group</taxon>
        <taxon>Halobacteria</taxon>
        <taxon>Halobacteriales</taxon>
        <taxon>Haloferacaceae</taxon>
    </lineage>
</organism>
<evidence type="ECO:0000259" key="1">
    <source>
        <dbReference type="Pfam" id="PF09423"/>
    </source>
</evidence>
<dbReference type="InterPro" id="IPR006311">
    <property type="entry name" value="TAT_signal"/>
</dbReference>
<reference evidence="4" key="1">
    <citation type="submission" date="2016-10" db="EMBL/GenBank/DDBJ databases">
        <authorList>
            <person name="Varghese N."/>
            <person name="Submissions S."/>
        </authorList>
    </citation>
    <scope>NUCLEOTIDE SEQUENCE [LARGE SCALE GENOMIC DNA]</scope>
    <source>
        <strain evidence="4">CGMCC 1.10121</strain>
    </source>
</reference>
<feature type="domain" description="Phospholipase D N-terminal" evidence="2">
    <location>
        <begin position="63"/>
        <end position="161"/>
    </location>
</feature>
<evidence type="ECO:0000313" key="4">
    <source>
        <dbReference type="Proteomes" id="UP000199126"/>
    </source>
</evidence>
<dbReference type="Pfam" id="PF09423">
    <property type="entry name" value="PhoD"/>
    <property type="match status" value="1"/>
</dbReference>
<dbReference type="PANTHER" id="PTHR43606:SF2">
    <property type="entry name" value="ALKALINE PHOSPHATASE FAMILY PROTEIN (AFU_ORTHOLOGUE AFUA_5G03860)"/>
    <property type="match status" value="1"/>
</dbReference>